<evidence type="ECO:0000313" key="2">
    <source>
        <dbReference type="Proteomes" id="UP000039324"/>
    </source>
</evidence>
<protein>
    <submittedName>
        <fullName evidence="1">Uncharacterized protein</fullName>
    </submittedName>
</protein>
<gene>
    <name evidence="1" type="ORF">PBRA_005798</name>
</gene>
<dbReference type="Proteomes" id="UP000039324">
    <property type="component" value="Unassembled WGS sequence"/>
</dbReference>
<reference evidence="1 2" key="1">
    <citation type="submission" date="2015-02" db="EMBL/GenBank/DDBJ databases">
        <authorList>
            <person name="Chooi Y.-H."/>
        </authorList>
    </citation>
    <scope>NUCLEOTIDE SEQUENCE [LARGE SCALE GENOMIC DNA]</scope>
    <source>
        <strain evidence="1">E3</strain>
    </source>
</reference>
<organism evidence="1 2">
    <name type="scientific">Plasmodiophora brassicae</name>
    <name type="common">Clubroot disease agent</name>
    <dbReference type="NCBI Taxonomy" id="37360"/>
    <lineage>
        <taxon>Eukaryota</taxon>
        <taxon>Sar</taxon>
        <taxon>Rhizaria</taxon>
        <taxon>Endomyxa</taxon>
        <taxon>Phytomyxea</taxon>
        <taxon>Plasmodiophorida</taxon>
        <taxon>Plasmodiophoridae</taxon>
        <taxon>Plasmodiophora</taxon>
    </lineage>
</organism>
<proteinExistence type="predicted"/>
<keyword evidence="2" id="KW-1185">Reference proteome</keyword>
<dbReference type="AlphaFoldDB" id="A0A0G4IRB3"/>
<accession>A0A0G4IRB3</accession>
<name>A0A0G4IRB3_PLABS</name>
<sequence>MGISAFTGRHLWNDTFEYVAATHLDLSPRMFISDLEFVKVAMIKHLKRSSEEATGGPTCPKLGHVGSDIVTAAAVSVMPYPCRIESAWAAV</sequence>
<evidence type="ECO:0000313" key="1">
    <source>
        <dbReference type="EMBL" id="CEO97684.1"/>
    </source>
</evidence>
<dbReference type="EMBL" id="CDSF01000080">
    <property type="protein sequence ID" value="CEO97684.1"/>
    <property type="molecule type" value="Genomic_DNA"/>
</dbReference>